<protein>
    <submittedName>
        <fullName evidence="2">Transposase-like protein</fullName>
    </submittedName>
</protein>
<gene>
    <name evidence="2" type="ORF">B1A_04586</name>
</gene>
<reference evidence="2" key="1">
    <citation type="submission" date="2013-08" db="EMBL/GenBank/DDBJ databases">
        <authorList>
            <person name="Mendez C."/>
            <person name="Richter M."/>
            <person name="Ferrer M."/>
            <person name="Sanchez J."/>
        </authorList>
    </citation>
    <scope>NUCLEOTIDE SEQUENCE</scope>
</reference>
<name>T1CW43_9ZZZZ</name>
<comment type="caution">
    <text evidence="2">The sequence shown here is derived from an EMBL/GenBank/DDBJ whole genome shotgun (WGS) entry which is preliminary data.</text>
</comment>
<reference evidence="2" key="2">
    <citation type="journal article" date="2014" name="ISME J.">
        <title>Microbial stratification in low pH oxic and suboxic macroscopic growths along an acid mine drainage.</title>
        <authorList>
            <person name="Mendez-Garcia C."/>
            <person name="Mesa V."/>
            <person name="Sprenger R.R."/>
            <person name="Richter M."/>
            <person name="Diez M.S."/>
            <person name="Solano J."/>
            <person name="Bargiela R."/>
            <person name="Golyshina O.V."/>
            <person name="Manteca A."/>
            <person name="Ramos J.L."/>
            <person name="Gallego J.R."/>
            <person name="Llorente I."/>
            <person name="Martins Dos Santos V.A."/>
            <person name="Jensen O.N."/>
            <person name="Pelaez A.I."/>
            <person name="Sanchez J."/>
            <person name="Ferrer M."/>
        </authorList>
    </citation>
    <scope>NUCLEOTIDE SEQUENCE</scope>
</reference>
<feature type="region of interest" description="Disordered" evidence="1">
    <location>
        <begin position="90"/>
        <end position="138"/>
    </location>
</feature>
<organism evidence="2">
    <name type="scientific">mine drainage metagenome</name>
    <dbReference type="NCBI Taxonomy" id="410659"/>
    <lineage>
        <taxon>unclassified sequences</taxon>
        <taxon>metagenomes</taxon>
        <taxon>ecological metagenomes</taxon>
    </lineage>
</organism>
<feature type="non-terminal residue" evidence="2">
    <location>
        <position position="1"/>
    </location>
</feature>
<evidence type="ECO:0000313" key="2">
    <source>
        <dbReference type="EMBL" id="EQD74195.1"/>
    </source>
</evidence>
<feature type="compositionally biased region" description="Basic and acidic residues" evidence="1">
    <location>
        <begin position="90"/>
        <end position="105"/>
    </location>
</feature>
<dbReference type="EMBL" id="AUZX01003336">
    <property type="protein sequence ID" value="EQD74195.1"/>
    <property type="molecule type" value="Genomic_DNA"/>
</dbReference>
<sequence>WRTFVAPVPSKEGYRIIWVHSTMKAARDATTRQARIEAGLKALDVVAEKLISPRSRLRTRVAVEEAATAALTKARATRWVTFAVHEEQRETFSQERRGRPGNETRYRKKVTSVFRLEAGDQSRDRRLRRHDRRDVSPH</sequence>
<proteinExistence type="predicted"/>
<dbReference type="AlphaFoldDB" id="T1CW43"/>
<evidence type="ECO:0000256" key="1">
    <source>
        <dbReference type="SAM" id="MobiDB-lite"/>
    </source>
</evidence>
<accession>T1CW43</accession>